<reference evidence="2 3" key="1">
    <citation type="journal article" date="2010" name="J. Bacteriol.">
        <title>Complete genome sequence of the thermophilic, obligately chemolithoautotrophic hydrogen-oxidizing bacterium Hydrogenobacter thermophilus TK-6.</title>
        <authorList>
            <person name="Arai H."/>
            <person name="Kanbe H."/>
            <person name="Ishii M."/>
            <person name="Igarashi Y."/>
        </authorList>
    </citation>
    <scope>NUCLEOTIDE SEQUENCE [LARGE SCALE GENOMIC DNA]</scope>
    <source>
        <strain evidence="3">DSM 6534 / IAM 12695 / TK-6 [Tokyo]</strain>
    </source>
</reference>
<proteinExistence type="predicted"/>
<organism evidence="2 3">
    <name type="scientific">Hydrogenobacter thermophilus (strain DSM 6534 / IAM 12695 / TK-6)</name>
    <dbReference type="NCBI Taxonomy" id="608538"/>
    <lineage>
        <taxon>Bacteria</taxon>
        <taxon>Pseudomonadati</taxon>
        <taxon>Aquificota</taxon>
        <taxon>Aquificia</taxon>
        <taxon>Aquificales</taxon>
        <taxon>Aquificaceae</taxon>
        <taxon>Hydrogenobacter</taxon>
    </lineage>
</organism>
<dbReference type="STRING" id="608538.HTH_1801"/>
<dbReference type="KEGG" id="hth:HTH_1801"/>
<keyword evidence="1" id="KW-0812">Transmembrane</keyword>
<dbReference type="EMBL" id="AP011112">
    <property type="protein sequence ID" value="BAI70245.1"/>
    <property type="molecule type" value="Genomic_DNA"/>
</dbReference>
<keyword evidence="3" id="KW-1185">Reference proteome</keyword>
<evidence type="ECO:0000256" key="1">
    <source>
        <dbReference type="SAM" id="Phobius"/>
    </source>
</evidence>
<gene>
    <name evidence="2" type="ordered locus">HTH_1801</name>
</gene>
<evidence type="ECO:0000313" key="2">
    <source>
        <dbReference type="EMBL" id="BAI70245.1"/>
    </source>
</evidence>
<evidence type="ECO:0000313" key="3">
    <source>
        <dbReference type="Proteomes" id="UP000002574"/>
    </source>
</evidence>
<dbReference type="KEGG" id="hte:Hydth_1783"/>
<dbReference type="eggNOG" id="COG1589">
    <property type="taxonomic scope" value="Bacteria"/>
</dbReference>
<dbReference type="AlphaFoldDB" id="D3DK93"/>
<accession>D3DK93</accession>
<name>D3DK93_HYDTT</name>
<dbReference type="OrthoDB" id="14132at2"/>
<dbReference type="Proteomes" id="UP000002574">
    <property type="component" value="Chromosome"/>
</dbReference>
<evidence type="ECO:0008006" key="4">
    <source>
        <dbReference type="Google" id="ProtNLM"/>
    </source>
</evidence>
<sequence>MKKEGKKAGRRHAVIGYILVAAWIFSMALAGFFMPVLMDTLPYFKVKAIQVEGNRVLPAYVFSKAALELKNNWLFITEGRLLALLNVLTGNSVEEVKIDRTFQKDGVILKVRVKEREPFLTVVEGEKMIFFDRKGVPFFYKYFTPQRPYIYSQSVDLVKENFSILKSLVDICKEHLSRVDNIYLSESDTVIYGNNHTRILLPAIEQISDTTLKRLSSIYNISMEAKEVDLTTEGMAIIKGGE</sequence>
<dbReference type="RefSeq" id="WP_012964425.1">
    <property type="nucleotide sequence ID" value="NC_013799.1"/>
</dbReference>
<keyword evidence="1" id="KW-1133">Transmembrane helix</keyword>
<keyword evidence="1" id="KW-0472">Membrane</keyword>
<feature type="transmembrane region" description="Helical" evidence="1">
    <location>
        <begin position="12"/>
        <end position="38"/>
    </location>
</feature>
<protein>
    <recommendedName>
        <fullName evidence="4">Cell division protein FtsQ</fullName>
    </recommendedName>
</protein>